<accession>A0A2M7INN2</accession>
<dbReference type="Pfam" id="PF01371">
    <property type="entry name" value="Trp_repressor"/>
    <property type="match status" value="1"/>
</dbReference>
<sequence length="139" mass="16333">MKRKPSDLSIADQSFTRKILFEAAKTAQSTKQLEKFLSGLLTPSEQIMLGRRIWISRLLLKNKRYGEIGERLFVGPNTITKVELWLRGLLPDYGEFIQKETKRITEKRRNEIARMNPFGLTALKKKYPLHFLLFPWPKQ</sequence>
<dbReference type="GO" id="GO:0003700">
    <property type="term" value="F:DNA-binding transcription factor activity"/>
    <property type="evidence" value="ECO:0007669"/>
    <property type="project" value="InterPro"/>
</dbReference>
<gene>
    <name evidence="1" type="ORF">COZ82_02565</name>
</gene>
<protein>
    <submittedName>
        <fullName evidence="1">Uncharacterized protein</fullName>
    </submittedName>
</protein>
<dbReference type="EMBL" id="PFHR01000137">
    <property type="protein sequence ID" value="PIW96875.1"/>
    <property type="molecule type" value="Genomic_DNA"/>
</dbReference>
<dbReference type="Gene3D" id="1.10.1270.10">
    <property type="entry name" value="TrpR-like"/>
    <property type="match status" value="1"/>
</dbReference>
<dbReference type="InterPro" id="IPR038116">
    <property type="entry name" value="TrpR-like_sf"/>
</dbReference>
<organism evidence="1 2">
    <name type="scientific">Candidatus Kaiserbacteria bacterium CG_4_8_14_3_um_filter_38_9</name>
    <dbReference type="NCBI Taxonomy" id="1974599"/>
    <lineage>
        <taxon>Bacteria</taxon>
        <taxon>Candidatus Kaiseribacteriota</taxon>
    </lineage>
</organism>
<dbReference type="SUPFAM" id="SSF48295">
    <property type="entry name" value="TrpR-like"/>
    <property type="match status" value="1"/>
</dbReference>
<dbReference type="InterPro" id="IPR010921">
    <property type="entry name" value="Trp_repressor/repl_initiator"/>
</dbReference>
<proteinExistence type="predicted"/>
<name>A0A2M7INN2_9BACT</name>
<reference evidence="2" key="1">
    <citation type="submission" date="2017-09" db="EMBL/GenBank/DDBJ databases">
        <title>Depth-based differentiation of microbial function through sediment-hosted aquifers and enrichment of novel symbionts in the deep terrestrial subsurface.</title>
        <authorList>
            <person name="Probst A.J."/>
            <person name="Ladd B."/>
            <person name="Jarett J.K."/>
            <person name="Geller-Mcgrath D.E."/>
            <person name="Sieber C.M.K."/>
            <person name="Emerson J.B."/>
            <person name="Anantharaman K."/>
            <person name="Thomas B.C."/>
            <person name="Malmstrom R."/>
            <person name="Stieglmeier M."/>
            <person name="Klingl A."/>
            <person name="Woyke T."/>
            <person name="Ryan C.M."/>
            <person name="Banfield J.F."/>
        </authorList>
    </citation>
    <scope>NUCLEOTIDE SEQUENCE [LARGE SCALE GENOMIC DNA]</scope>
</reference>
<dbReference type="GO" id="GO:0043565">
    <property type="term" value="F:sequence-specific DNA binding"/>
    <property type="evidence" value="ECO:0007669"/>
    <property type="project" value="InterPro"/>
</dbReference>
<dbReference type="AlphaFoldDB" id="A0A2M7INN2"/>
<dbReference type="Proteomes" id="UP000230837">
    <property type="component" value="Unassembled WGS sequence"/>
</dbReference>
<evidence type="ECO:0000313" key="2">
    <source>
        <dbReference type="Proteomes" id="UP000230837"/>
    </source>
</evidence>
<evidence type="ECO:0000313" key="1">
    <source>
        <dbReference type="EMBL" id="PIW96875.1"/>
    </source>
</evidence>
<dbReference type="InterPro" id="IPR000831">
    <property type="entry name" value="Trp_repress"/>
</dbReference>
<comment type="caution">
    <text evidence="1">The sequence shown here is derived from an EMBL/GenBank/DDBJ whole genome shotgun (WGS) entry which is preliminary data.</text>
</comment>